<comment type="cofactor">
    <cofactor evidence="1">
        <name>Zn(2+)</name>
        <dbReference type="ChEBI" id="CHEBI:29105"/>
    </cofactor>
</comment>
<name>A0A7V8NVX8_9BACT</name>
<dbReference type="GO" id="GO:0016485">
    <property type="term" value="P:protein processing"/>
    <property type="evidence" value="ECO:0007669"/>
    <property type="project" value="TreeGrafter"/>
</dbReference>
<evidence type="ECO:0000256" key="7">
    <source>
        <dbReference type="ARBA" id="ARBA00023049"/>
    </source>
</evidence>
<accession>A0A7V8NVX8</accession>
<keyword evidence="5" id="KW-0378">Hydrolase</keyword>
<dbReference type="InterPro" id="IPR042089">
    <property type="entry name" value="Peptidase_M13_dom_2"/>
</dbReference>
<proteinExistence type="inferred from homology"/>
<dbReference type="InterPro" id="IPR008753">
    <property type="entry name" value="Peptidase_M13_N"/>
</dbReference>
<dbReference type="InterPro" id="IPR018497">
    <property type="entry name" value="Peptidase_M13_C"/>
</dbReference>
<dbReference type="GO" id="GO:0046872">
    <property type="term" value="F:metal ion binding"/>
    <property type="evidence" value="ECO:0007669"/>
    <property type="project" value="UniProtKB-KW"/>
</dbReference>
<dbReference type="Pfam" id="PF01431">
    <property type="entry name" value="Peptidase_M13"/>
    <property type="match status" value="1"/>
</dbReference>
<dbReference type="GO" id="GO:0004222">
    <property type="term" value="F:metalloendopeptidase activity"/>
    <property type="evidence" value="ECO:0007669"/>
    <property type="project" value="InterPro"/>
</dbReference>
<dbReference type="Pfam" id="PF05649">
    <property type="entry name" value="Peptidase_M13_N"/>
    <property type="match status" value="1"/>
</dbReference>
<dbReference type="PANTHER" id="PTHR11733:SF167">
    <property type="entry name" value="FI17812P1-RELATED"/>
    <property type="match status" value="1"/>
</dbReference>
<feature type="domain" description="Peptidase M13 N-terminal" evidence="9">
    <location>
        <begin position="1"/>
        <end position="220"/>
    </location>
</feature>
<evidence type="ECO:0000256" key="2">
    <source>
        <dbReference type="ARBA" id="ARBA00007357"/>
    </source>
</evidence>
<feature type="non-terminal residue" evidence="10">
    <location>
        <position position="1"/>
    </location>
</feature>
<keyword evidence="11" id="KW-1185">Reference proteome</keyword>
<sequence length="474" mass="53692">EHVAEIFTLLGDNAATAKAEAQTVMAIETALAQASLTRVEKREPHNLFHKLTAAQLERLTPSFQWPAYWSASGIPAQTVINVTEPKFFQQVEHELTTRGLAEWKTYLRWHLAREHAPYLSSPFVRANFDFYRKYLRGVAEIQPRWKRCVQYVDRDLGEALAQVFVDKTFTPDTKARALAMTRQIQKAMENDIQQLSWMGPETKTQALAKLHGMVNKIGYPDKWRDYGALNIVRGDFLGNQTRSAIFESKRDLNKIGKPVDRSEWQMTPPTVNAYYDPQLNDINFPAGVLQPPLFDPKMDDAPNYGNTGGTIGHELTHGFDDEGRQFDAKGNLRDWWTKQDAEQFKTRAACVVNQYAQYTVVDDVKLNSKLTEGEDVADLGGTLLAYIAWKNATRGQTLQPAEGFTPEQRFFIGMAQWACGDERPESKRVSAVTNPHSPLEDRINGVVSNMPEFQKAFSCKAGQPMVRAQACRVW</sequence>
<protein>
    <submittedName>
        <fullName evidence="10">M13 family metallopeptidase</fullName>
    </submittedName>
</protein>
<dbReference type="InterPro" id="IPR024079">
    <property type="entry name" value="MetalloPept_cat_dom_sf"/>
</dbReference>
<dbReference type="InterPro" id="IPR000718">
    <property type="entry name" value="Peptidase_M13"/>
</dbReference>
<dbReference type="AlphaFoldDB" id="A0A7V8NVX8"/>
<dbReference type="CDD" id="cd08662">
    <property type="entry name" value="M13"/>
    <property type="match status" value="1"/>
</dbReference>
<feature type="domain" description="Peptidase M13 C-terminal" evidence="8">
    <location>
        <begin position="272"/>
        <end position="473"/>
    </location>
</feature>
<keyword evidence="4" id="KW-0479">Metal-binding</keyword>
<dbReference type="PRINTS" id="PR00786">
    <property type="entry name" value="NEPRILYSIN"/>
</dbReference>
<evidence type="ECO:0000256" key="6">
    <source>
        <dbReference type="ARBA" id="ARBA00022833"/>
    </source>
</evidence>
<evidence type="ECO:0000313" key="10">
    <source>
        <dbReference type="EMBL" id="MBA0088490.1"/>
    </source>
</evidence>
<dbReference type="EMBL" id="JACDQQ010002521">
    <property type="protein sequence ID" value="MBA0088490.1"/>
    <property type="molecule type" value="Genomic_DNA"/>
</dbReference>
<organism evidence="10 11">
    <name type="scientific">Candidatus Acidiferrum panamense</name>
    <dbReference type="NCBI Taxonomy" id="2741543"/>
    <lineage>
        <taxon>Bacteria</taxon>
        <taxon>Pseudomonadati</taxon>
        <taxon>Acidobacteriota</taxon>
        <taxon>Terriglobia</taxon>
        <taxon>Candidatus Acidiferrales</taxon>
        <taxon>Candidatus Acidiferrum</taxon>
    </lineage>
</organism>
<evidence type="ECO:0000259" key="9">
    <source>
        <dbReference type="Pfam" id="PF05649"/>
    </source>
</evidence>
<dbReference type="GO" id="GO:0005886">
    <property type="term" value="C:plasma membrane"/>
    <property type="evidence" value="ECO:0007669"/>
    <property type="project" value="TreeGrafter"/>
</dbReference>
<dbReference type="Gene3D" id="3.40.390.10">
    <property type="entry name" value="Collagenase (Catalytic Domain)"/>
    <property type="match status" value="1"/>
</dbReference>
<evidence type="ECO:0000256" key="5">
    <source>
        <dbReference type="ARBA" id="ARBA00022801"/>
    </source>
</evidence>
<dbReference type="Gene3D" id="1.10.1380.10">
    <property type="entry name" value="Neutral endopeptidase , domain2"/>
    <property type="match status" value="1"/>
</dbReference>
<evidence type="ECO:0000256" key="3">
    <source>
        <dbReference type="ARBA" id="ARBA00022670"/>
    </source>
</evidence>
<gene>
    <name evidence="10" type="ORF">HRJ53_26185</name>
</gene>
<dbReference type="PANTHER" id="PTHR11733">
    <property type="entry name" value="ZINC METALLOPROTEASE FAMILY M13 NEPRILYSIN-RELATED"/>
    <property type="match status" value="1"/>
</dbReference>
<reference evidence="10" key="1">
    <citation type="submission" date="2020-06" db="EMBL/GenBank/DDBJ databases">
        <title>Legume-microbial interactions unlock mineral nutrients during tropical forest succession.</title>
        <authorList>
            <person name="Epihov D.Z."/>
        </authorList>
    </citation>
    <scope>NUCLEOTIDE SEQUENCE [LARGE SCALE GENOMIC DNA]</scope>
    <source>
        <strain evidence="10">Pan2503</strain>
    </source>
</reference>
<keyword evidence="3" id="KW-0645">Protease</keyword>
<keyword evidence="7" id="KW-0482">Metalloprotease</keyword>
<dbReference type="SUPFAM" id="SSF55486">
    <property type="entry name" value="Metalloproteases ('zincins'), catalytic domain"/>
    <property type="match status" value="1"/>
</dbReference>
<comment type="similarity">
    <text evidence="2">Belongs to the peptidase M13 family.</text>
</comment>
<dbReference type="Proteomes" id="UP000567293">
    <property type="component" value="Unassembled WGS sequence"/>
</dbReference>
<evidence type="ECO:0000256" key="1">
    <source>
        <dbReference type="ARBA" id="ARBA00001947"/>
    </source>
</evidence>
<comment type="caution">
    <text evidence="10">The sequence shown here is derived from an EMBL/GenBank/DDBJ whole genome shotgun (WGS) entry which is preliminary data.</text>
</comment>
<keyword evidence="6" id="KW-0862">Zinc</keyword>
<evidence type="ECO:0000313" key="11">
    <source>
        <dbReference type="Proteomes" id="UP000567293"/>
    </source>
</evidence>
<dbReference type="PROSITE" id="PS51885">
    <property type="entry name" value="NEPRILYSIN"/>
    <property type="match status" value="1"/>
</dbReference>
<evidence type="ECO:0000259" key="8">
    <source>
        <dbReference type="Pfam" id="PF01431"/>
    </source>
</evidence>
<evidence type="ECO:0000256" key="4">
    <source>
        <dbReference type="ARBA" id="ARBA00022723"/>
    </source>
</evidence>